<evidence type="ECO:0000256" key="1">
    <source>
        <dbReference type="SAM" id="MobiDB-lite"/>
    </source>
</evidence>
<feature type="region of interest" description="Disordered" evidence="1">
    <location>
        <begin position="1"/>
        <end position="23"/>
    </location>
</feature>
<reference evidence="2" key="1">
    <citation type="journal article" date="2022" name="bioRxiv">
        <title>Sequencing and chromosome-scale assembly of the giantPleurodeles waltlgenome.</title>
        <authorList>
            <person name="Brown T."/>
            <person name="Elewa A."/>
            <person name="Iarovenko S."/>
            <person name="Subramanian E."/>
            <person name="Araus A.J."/>
            <person name="Petzold A."/>
            <person name="Susuki M."/>
            <person name="Suzuki K.-i.T."/>
            <person name="Hayashi T."/>
            <person name="Toyoda A."/>
            <person name="Oliveira C."/>
            <person name="Osipova E."/>
            <person name="Leigh N.D."/>
            <person name="Simon A."/>
            <person name="Yun M.H."/>
        </authorList>
    </citation>
    <scope>NUCLEOTIDE SEQUENCE</scope>
    <source>
        <strain evidence="2">20211129_DDA</strain>
        <tissue evidence="2">Liver</tissue>
    </source>
</reference>
<gene>
    <name evidence="2" type="ORF">NDU88_003466</name>
</gene>
<dbReference type="AlphaFoldDB" id="A0AAV7MB51"/>
<accession>A0AAV7MB51</accession>
<comment type="caution">
    <text evidence="2">The sequence shown here is derived from an EMBL/GenBank/DDBJ whole genome shotgun (WGS) entry which is preliminary data.</text>
</comment>
<feature type="compositionally biased region" description="Basic and acidic residues" evidence="1">
    <location>
        <begin position="112"/>
        <end position="129"/>
    </location>
</feature>
<evidence type="ECO:0000313" key="3">
    <source>
        <dbReference type="Proteomes" id="UP001066276"/>
    </source>
</evidence>
<feature type="region of interest" description="Disordered" evidence="1">
    <location>
        <begin position="80"/>
        <end position="129"/>
    </location>
</feature>
<dbReference type="EMBL" id="JANPWB010000014">
    <property type="protein sequence ID" value="KAJ1098353.1"/>
    <property type="molecule type" value="Genomic_DNA"/>
</dbReference>
<dbReference type="Proteomes" id="UP001066276">
    <property type="component" value="Chromosome 10"/>
</dbReference>
<feature type="compositionally biased region" description="Polar residues" evidence="1">
    <location>
        <begin position="93"/>
        <end position="111"/>
    </location>
</feature>
<evidence type="ECO:0000313" key="2">
    <source>
        <dbReference type="EMBL" id="KAJ1098353.1"/>
    </source>
</evidence>
<organism evidence="2 3">
    <name type="scientific">Pleurodeles waltl</name>
    <name type="common">Iberian ribbed newt</name>
    <dbReference type="NCBI Taxonomy" id="8319"/>
    <lineage>
        <taxon>Eukaryota</taxon>
        <taxon>Metazoa</taxon>
        <taxon>Chordata</taxon>
        <taxon>Craniata</taxon>
        <taxon>Vertebrata</taxon>
        <taxon>Euteleostomi</taxon>
        <taxon>Amphibia</taxon>
        <taxon>Batrachia</taxon>
        <taxon>Caudata</taxon>
        <taxon>Salamandroidea</taxon>
        <taxon>Salamandridae</taxon>
        <taxon>Pleurodelinae</taxon>
        <taxon>Pleurodeles</taxon>
    </lineage>
</organism>
<sequence length="129" mass="13278">MMQRAVLTGHGAGSGSVTASSGVGETRAAATVQAGCLVMTQESKVLASVDRGCGAGRCFVYLTSGVHRPRCRKRRRCQQEQSRRGCPGCGVSRQCQSVGPTGRGVSNGSVKSSDDGVGETRDAVRSGAM</sequence>
<keyword evidence="3" id="KW-1185">Reference proteome</keyword>
<proteinExistence type="predicted"/>
<name>A0AAV7MB51_PLEWA</name>
<protein>
    <submittedName>
        <fullName evidence="2">Uncharacterized protein</fullName>
    </submittedName>
</protein>